<dbReference type="Pfam" id="PF15731">
    <property type="entry name" value="MqsA_antitoxin"/>
    <property type="match status" value="1"/>
</dbReference>
<organism evidence="2 3">
    <name type="scientific">Candidatus Mcinerneyibacterium aminivorans</name>
    <dbReference type="NCBI Taxonomy" id="2703815"/>
    <lineage>
        <taxon>Bacteria</taxon>
        <taxon>Candidatus Macinerneyibacteriota</taxon>
        <taxon>Candidatus Mcinerneyibacteria</taxon>
        <taxon>Candidatus Mcinerneyibacteriales</taxon>
        <taxon>Candidatus Mcinerneyibacteriaceae</taxon>
        <taxon>Candidatus Mcinerneyibacterium</taxon>
    </lineage>
</organism>
<dbReference type="Proteomes" id="UP000324143">
    <property type="component" value="Unassembled WGS sequence"/>
</dbReference>
<accession>A0A5D0MC28</accession>
<evidence type="ECO:0000259" key="1">
    <source>
        <dbReference type="PROSITE" id="PS50943"/>
    </source>
</evidence>
<gene>
    <name evidence="2" type="ORF">FXF47_04905</name>
</gene>
<dbReference type="SUPFAM" id="SSF47413">
    <property type="entry name" value="lambda repressor-like DNA-binding domains"/>
    <property type="match status" value="1"/>
</dbReference>
<protein>
    <submittedName>
        <fullName evidence="2">DUF4065 domain-containing protein</fullName>
    </submittedName>
</protein>
<name>A0A5D0MC28_9BACT</name>
<comment type="caution">
    <text evidence="2">The sequence shown here is derived from an EMBL/GenBank/DDBJ whole genome shotgun (WGS) entry which is preliminary data.</text>
</comment>
<dbReference type="InterPro" id="IPR010982">
    <property type="entry name" value="Lambda_DNA-bd_dom_sf"/>
</dbReference>
<dbReference type="EMBL" id="VSIX01000042">
    <property type="protein sequence ID" value="TYB31274.1"/>
    <property type="molecule type" value="Genomic_DNA"/>
</dbReference>
<dbReference type="AlphaFoldDB" id="A0A5D0MC28"/>
<dbReference type="Pfam" id="PF13274">
    <property type="entry name" value="SocA_Panacea"/>
    <property type="match status" value="1"/>
</dbReference>
<dbReference type="InterPro" id="IPR025272">
    <property type="entry name" value="SocA_Panacea"/>
</dbReference>
<dbReference type="InterPro" id="IPR001387">
    <property type="entry name" value="Cro/C1-type_HTH"/>
</dbReference>
<dbReference type="PROSITE" id="PS50943">
    <property type="entry name" value="HTH_CROC1"/>
    <property type="match status" value="1"/>
</dbReference>
<evidence type="ECO:0000313" key="3">
    <source>
        <dbReference type="Proteomes" id="UP000324143"/>
    </source>
</evidence>
<dbReference type="CDD" id="cd00093">
    <property type="entry name" value="HTH_XRE"/>
    <property type="match status" value="1"/>
</dbReference>
<sequence length="344" mass="41420">MNKYFKNLNFCPSCRKKHLPELKKEKVSIEIKGQEISYHEKYFYCENANEEFIPGKLMNENLLRAKDTYRMKNDLLTSKQIKNIRQKYNLTQKDMAKLLGWGLKTITRYENKMIQNKAHDDVMKLLKNDPGYALKKLEENRPNFDKKSLEEYKKIFMEKIEEGIIEKKVEIIQNAYFKIYDRYSDENEYNGYKKLNFKKLGEQIYYIVSKLKETFTVKLMKILWYSDFLNFKNNGKSISGLVYLHEQYGALPIRYEEIMEIFPDLIEIEKIEFEENIGKKFLPKEDKKIKLLNEKEKQIIDKVVNKFKDKSGRELSEIMHEEIAYKKTEENKYISYEYAKDLNL</sequence>
<feature type="domain" description="HTH cro/C1-type" evidence="1">
    <location>
        <begin position="81"/>
        <end position="111"/>
    </location>
</feature>
<dbReference type="InterPro" id="IPR032758">
    <property type="entry name" value="MqsA/HigA-2"/>
</dbReference>
<reference evidence="2" key="1">
    <citation type="submission" date="2019-08" db="EMBL/GenBank/DDBJ databases">
        <title>Genomic characterization of a novel candidate phylum (ARYD3) from a high temperature, high salinity tertiary oil reservoir in north central Oklahoma, USA.</title>
        <authorList>
            <person name="Youssef N.H."/>
            <person name="Yadav A."/>
            <person name="Elshahed M.S."/>
        </authorList>
    </citation>
    <scope>NUCLEOTIDE SEQUENCE [LARGE SCALE GENOMIC DNA]</scope>
    <source>
        <strain evidence="2">ARYD3</strain>
    </source>
</reference>
<proteinExistence type="predicted"/>
<dbReference type="InterPro" id="IPR022452">
    <property type="entry name" value="MqsA"/>
</dbReference>
<evidence type="ECO:0000313" key="2">
    <source>
        <dbReference type="EMBL" id="TYB31274.1"/>
    </source>
</evidence>
<dbReference type="GO" id="GO:0003677">
    <property type="term" value="F:DNA binding"/>
    <property type="evidence" value="ECO:0007669"/>
    <property type="project" value="InterPro"/>
</dbReference>
<dbReference type="Gene3D" id="1.10.260.40">
    <property type="entry name" value="lambda repressor-like DNA-binding domains"/>
    <property type="match status" value="1"/>
</dbReference>
<dbReference type="NCBIfam" id="TIGR03830">
    <property type="entry name" value="CxxCG_CxxCG_HTH"/>
    <property type="match status" value="1"/>
</dbReference>
<keyword evidence="3" id="KW-1185">Reference proteome</keyword>